<evidence type="ECO:0000256" key="1">
    <source>
        <dbReference type="SAM" id="MobiDB-lite"/>
    </source>
</evidence>
<organism evidence="2">
    <name type="scientific">uncultured Nocardioidaceae bacterium</name>
    <dbReference type="NCBI Taxonomy" id="253824"/>
    <lineage>
        <taxon>Bacteria</taxon>
        <taxon>Bacillati</taxon>
        <taxon>Actinomycetota</taxon>
        <taxon>Actinomycetes</taxon>
        <taxon>Propionibacteriales</taxon>
        <taxon>Nocardioidaceae</taxon>
        <taxon>environmental samples</taxon>
    </lineage>
</organism>
<dbReference type="EMBL" id="CADCUD010000002">
    <property type="protein sequence ID" value="CAA9309119.1"/>
    <property type="molecule type" value="Genomic_DNA"/>
</dbReference>
<sequence>MSSAVLAKASPSSTGLPARTSPSAANEVCLRRCRWFDALEGVLCPPIEGPMRTNGQRVKTLADQVSKSWHRR</sequence>
<proteinExistence type="predicted"/>
<feature type="compositionally biased region" description="Polar residues" evidence="1">
    <location>
        <begin position="10"/>
        <end position="24"/>
    </location>
</feature>
<feature type="region of interest" description="Disordered" evidence="1">
    <location>
        <begin position="1"/>
        <end position="25"/>
    </location>
</feature>
<name>A0A6J4KMN8_9ACTN</name>
<reference evidence="2" key="1">
    <citation type="submission" date="2020-02" db="EMBL/GenBank/DDBJ databases">
        <authorList>
            <person name="Meier V. D."/>
        </authorList>
    </citation>
    <scope>NUCLEOTIDE SEQUENCE</scope>
    <source>
        <strain evidence="2">AVDCRST_MAG46</strain>
    </source>
</reference>
<dbReference type="AlphaFoldDB" id="A0A6J4KMN8"/>
<protein>
    <submittedName>
        <fullName evidence="2">Uncharacterized protein</fullName>
    </submittedName>
</protein>
<accession>A0A6J4KMN8</accession>
<gene>
    <name evidence="2" type="ORF">AVDCRST_MAG46-29</name>
</gene>
<evidence type="ECO:0000313" key="2">
    <source>
        <dbReference type="EMBL" id="CAA9309119.1"/>
    </source>
</evidence>